<evidence type="ECO:0000313" key="12">
    <source>
        <dbReference type="EMBL" id="SDW02705.1"/>
    </source>
</evidence>
<dbReference type="InterPro" id="IPR044742">
    <property type="entry name" value="DEAD/DEAH_RhlB"/>
</dbReference>
<feature type="domain" description="Helicase C-terminal" evidence="10">
    <location>
        <begin position="232"/>
        <end position="385"/>
    </location>
</feature>
<dbReference type="InterPro" id="IPR027417">
    <property type="entry name" value="P-loop_NTPase"/>
</dbReference>
<gene>
    <name evidence="12" type="ORF">SAMN05444420_10157</name>
</gene>
<evidence type="ECO:0000256" key="2">
    <source>
        <dbReference type="ARBA" id="ARBA00022801"/>
    </source>
</evidence>
<comment type="caution">
    <text evidence="12">The sequence shown here is derived from an EMBL/GenBank/DDBJ whole genome shotgun (WGS) entry which is preliminary data.</text>
</comment>
<dbReference type="Pfam" id="PF03880">
    <property type="entry name" value="DbpA"/>
    <property type="match status" value="1"/>
</dbReference>
<dbReference type="InterPro" id="IPR005580">
    <property type="entry name" value="DbpA/CsdA_RNA-bd_dom"/>
</dbReference>
<dbReference type="InterPro" id="IPR012677">
    <property type="entry name" value="Nucleotide-bd_a/b_plait_sf"/>
</dbReference>
<evidence type="ECO:0000256" key="1">
    <source>
        <dbReference type="ARBA" id="ARBA00022741"/>
    </source>
</evidence>
<dbReference type="Gene3D" id="3.30.70.330">
    <property type="match status" value="1"/>
</dbReference>
<dbReference type="GO" id="GO:0005524">
    <property type="term" value="F:ATP binding"/>
    <property type="evidence" value="ECO:0007669"/>
    <property type="project" value="UniProtKB-KW"/>
</dbReference>
<dbReference type="InterPro" id="IPR014001">
    <property type="entry name" value="Helicase_ATP-bd"/>
</dbReference>
<dbReference type="CDD" id="cd12252">
    <property type="entry name" value="RRM_DbpA"/>
    <property type="match status" value="1"/>
</dbReference>
<dbReference type="CDD" id="cd18787">
    <property type="entry name" value="SF2_C_DEAD"/>
    <property type="match status" value="1"/>
</dbReference>
<keyword evidence="3 7" id="KW-0347">Helicase</keyword>
<keyword evidence="2 7" id="KW-0378">Hydrolase</keyword>
<dbReference type="Gene3D" id="3.40.50.300">
    <property type="entry name" value="P-loop containing nucleotide triphosphate hydrolases"/>
    <property type="match status" value="2"/>
</dbReference>
<reference evidence="12 13" key="1">
    <citation type="submission" date="2016-10" db="EMBL/GenBank/DDBJ databases">
        <authorList>
            <person name="Varghese N."/>
            <person name="Submissions S."/>
        </authorList>
    </citation>
    <scope>NUCLEOTIDE SEQUENCE [LARGE SCALE GENOMIC DNA]</scope>
    <source>
        <strain evidence="12 13">DSM 11449</strain>
    </source>
</reference>
<dbReference type="PROSITE" id="PS51194">
    <property type="entry name" value="HELICASE_CTER"/>
    <property type="match status" value="1"/>
</dbReference>
<feature type="region of interest" description="Disordered" evidence="8">
    <location>
        <begin position="531"/>
        <end position="588"/>
    </location>
</feature>
<evidence type="ECO:0000259" key="11">
    <source>
        <dbReference type="PROSITE" id="PS51195"/>
    </source>
</evidence>
<evidence type="ECO:0000259" key="10">
    <source>
        <dbReference type="PROSITE" id="PS51194"/>
    </source>
</evidence>
<comment type="similarity">
    <text evidence="5 7">Belongs to the DEAD box helicase family.</text>
</comment>
<dbReference type="PROSITE" id="PS51195">
    <property type="entry name" value="Q_MOTIF"/>
    <property type="match status" value="1"/>
</dbReference>
<evidence type="ECO:0000256" key="3">
    <source>
        <dbReference type="ARBA" id="ARBA00022806"/>
    </source>
</evidence>
<dbReference type="GO" id="GO:0003676">
    <property type="term" value="F:nucleic acid binding"/>
    <property type="evidence" value="ECO:0007669"/>
    <property type="project" value="InterPro"/>
</dbReference>
<proteinExistence type="inferred from homology"/>
<keyword evidence="13" id="KW-1185">Reference proteome</keyword>
<evidence type="ECO:0000259" key="9">
    <source>
        <dbReference type="PROSITE" id="PS51192"/>
    </source>
</evidence>
<dbReference type="Pfam" id="PF00270">
    <property type="entry name" value="DEAD"/>
    <property type="match status" value="1"/>
</dbReference>
<feature type="domain" description="DEAD-box RNA helicase Q" evidence="11">
    <location>
        <begin position="9"/>
        <end position="37"/>
    </location>
</feature>
<dbReference type="SMART" id="SM00490">
    <property type="entry name" value="HELICc"/>
    <property type="match status" value="1"/>
</dbReference>
<feature type="domain" description="Helicase ATP-binding" evidence="9">
    <location>
        <begin position="41"/>
        <end position="212"/>
    </location>
</feature>
<evidence type="ECO:0000256" key="8">
    <source>
        <dbReference type="SAM" id="MobiDB-lite"/>
    </source>
</evidence>
<dbReference type="PROSITE" id="PS51192">
    <property type="entry name" value="HELICASE_ATP_BIND_1"/>
    <property type="match status" value="1"/>
</dbReference>
<evidence type="ECO:0000313" key="13">
    <source>
        <dbReference type="Proteomes" id="UP000182771"/>
    </source>
</evidence>
<dbReference type="GO" id="GO:0005829">
    <property type="term" value="C:cytosol"/>
    <property type="evidence" value="ECO:0007669"/>
    <property type="project" value="TreeGrafter"/>
</dbReference>
<dbReference type="EMBL" id="FNND01000001">
    <property type="protein sequence ID" value="SDW02705.1"/>
    <property type="molecule type" value="Genomic_DNA"/>
</dbReference>
<dbReference type="Pfam" id="PF00271">
    <property type="entry name" value="Helicase_C"/>
    <property type="match status" value="1"/>
</dbReference>
<protein>
    <submittedName>
        <fullName evidence="12">ATP-dependent RNA helicase DeaD</fullName>
    </submittedName>
</protein>
<dbReference type="InterPro" id="IPR014014">
    <property type="entry name" value="RNA_helicase_DEAD_Q_motif"/>
</dbReference>
<organism evidence="12 13">
    <name type="scientific">Capnocytophaga granulosa</name>
    <dbReference type="NCBI Taxonomy" id="45242"/>
    <lineage>
        <taxon>Bacteria</taxon>
        <taxon>Pseudomonadati</taxon>
        <taxon>Bacteroidota</taxon>
        <taxon>Flavobacteriia</taxon>
        <taxon>Flavobacteriales</taxon>
        <taxon>Flavobacteriaceae</taxon>
        <taxon>Capnocytophaga</taxon>
    </lineage>
</organism>
<dbReference type="PROSITE" id="PS00039">
    <property type="entry name" value="DEAD_ATP_HELICASE"/>
    <property type="match status" value="1"/>
</dbReference>
<feature type="compositionally biased region" description="Basic residues" evidence="8">
    <location>
        <begin position="547"/>
        <end position="557"/>
    </location>
</feature>
<feature type="short sequence motif" description="Q motif" evidence="6">
    <location>
        <begin position="9"/>
        <end position="37"/>
    </location>
</feature>
<keyword evidence="1 7" id="KW-0547">Nucleotide-binding</keyword>
<dbReference type="Proteomes" id="UP000182771">
    <property type="component" value="Unassembled WGS sequence"/>
</dbReference>
<dbReference type="GO" id="GO:0003724">
    <property type="term" value="F:RNA helicase activity"/>
    <property type="evidence" value="ECO:0007669"/>
    <property type="project" value="InterPro"/>
</dbReference>
<name>A0A1H2Q6F5_9FLAO</name>
<dbReference type="SMART" id="SM00487">
    <property type="entry name" value="DEXDc"/>
    <property type="match status" value="1"/>
</dbReference>
<dbReference type="PANTHER" id="PTHR47959">
    <property type="entry name" value="ATP-DEPENDENT RNA HELICASE RHLE-RELATED"/>
    <property type="match status" value="1"/>
</dbReference>
<evidence type="ECO:0000256" key="4">
    <source>
        <dbReference type="ARBA" id="ARBA00022840"/>
    </source>
</evidence>
<evidence type="ECO:0000256" key="5">
    <source>
        <dbReference type="ARBA" id="ARBA00038437"/>
    </source>
</evidence>
<dbReference type="AlphaFoldDB" id="A0A1H2Q6F5"/>
<dbReference type="CDD" id="cd00268">
    <property type="entry name" value="DEADc"/>
    <property type="match status" value="1"/>
</dbReference>
<dbReference type="PANTHER" id="PTHR47959:SF13">
    <property type="entry name" value="ATP-DEPENDENT RNA HELICASE RHLE"/>
    <property type="match status" value="1"/>
</dbReference>
<evidence type="ECO:0000256" key="7">
    <source>
        <dbReference type="RuleBase" id="RU000492"/>
    </source>
</evidence>
<keyword evidence="4 7" id="KW-0067">ATP-binding</keyword>
<dbReference type="InterPro" id="IPR011545">
    <property type="entry name" value="DEAD/DEAH_box_helicase_dom"/>
</dbReference>
<dbReference type="InterPro" id="IPR050079">
    <property type="entry name" value="DEAD_box_RNA_helicase"/>
</dbReference>
<sequence length="588" mass="66580">MHPITISMNLFETLGLSAPLLEAIDDLGFERPSEVQQAAIPVLLEAPTDMVALAQTGTGKTAAFGFPLLQLIDPSQRITQGLILAPTRELCLQIASELKQYAKYMPQVHIVAIYGGASIEEQARSLKKGAHIIVATPGRMQDMMRRELASIAHISYCVLDEADEMLNMGFYEDICSILSETPDGKNTWLFSATMPAEVAKIAKEFMYKPKEITIGHKNQASNNVLHECYIVNGRQRYEALKRLADANPSIFSVVFCRTKRDTQAIAEKLIEDGYNAAALHGDLSQNQRDLVMKGFRAKQIQMLVATDVAARGIDVDDITHVIHYQLPDEIETYTHRSGRTGRAGKSGVSMVILTKSEAKRIKTIEKIIQKTFEYKSIPSGMEICEIQLYHLANTIKDTQVNPAVNEYLPAIYDVLSGLNREELIQRMVAVEFNRFYNYYSKSKDLNAETTEGKSFSTEGETRYFINIGERDGYDWRLLKDFLRENIGLGKNDIFKVDVKDTFSFFNTEAEMTQLVLDTFADFKMDNRSIHIEISQQKSSGDKGKKDKRDKKDKKERRDHKPADRRDKKGAPKRKDASDTFSKKRKKRK</sequence>
<dbReference type="GO" id="GO:0016787">
    <property type="term" value="F:hydrolase activity"/>
    <property type="evidence" value="ECO:0007669"/>
    <property type="project" value="UniProtKB-KW"/>
</dbReference>
<dbReference type="InterPro" id="IPR001650">
    <property type="entry name" value="Helicase_C-like"/>
</dbReference>
<accession>A0A1H2Q6F5</accession>
<evidence type="ECO:0000256" key="6">
    <source>
        <dbReference type="PROSITE-ProRule" id="PRU00552"/>
    </source>
</evidence>
<dbReference type="InterPro" id="IPR000629">
    <property type="entry name" value="RNA-helicase_DEAD-box_CS"/>
</dbReference>
<dbReference type="SUPFAM" id="SSF52540">
    <property type="entry name" value="P-loop containing nucleoside triphosphate hydrolases"/>
    <property type="match status" value="1"/>
</dbReference>
<feature type="compositionally biased region" description="Basic and acidic residues" evidence="8">
    <location>
        <begin position="558"/>
        <end position="581"/>
    </location>
</feature>